<sequence length="222" mass="22389">MTASGSTPPPTGPTAHAAGAAHPHRVPWWALVSAVVAPVSMIGAWTLSAALQPSFDPVRDTISDLATAGMVAPWVMGAGLAVTGVAHCVTAAGLRDVPTAGRAFLVLGGLATFAVAMFPSDTHSQLHGISAAVGFGALGLWPALAARRGESGVLSPKVAIPASVVLLGLVGVFVAELQQVTPDDGALTGLTERLVAGAQSLWPLVVVAALRRRRRAGRPLAA</sequence>
<proteinExistence type="predicted"/>
<dbReference type="Pfam" id="PF06197">
    <property type="entry name" value="DUF998"/>
    <property type="match status" value="1"/>
</dbReference>
<keyword evidence="1" id="KW-1133">Transmembrane helix</keyword>
<dbReference type="eggNOG" id="COG3371">
    <property type="taxonomic scope" value="Bacteria"/>
</dbReference>
<feature type="transmembrane region" description="Helical" evidence="1">
    <location>
        <begin position="71"/>
        <end position="94"/>
    </location>
</feature>
<keyword evidence="1" id="KW-0812">Transmembrane</keyword>
<evidence type="ECO:0000313" key="2">
    <source>
        <dbReference type="EMBL" id="ACZ23612.1"/>
    </source>
</evidence>
<feature type="transmembrane region" description="Helical" evidence="1">
    <location>
        <begin position="126"/>
        <end position="146"/>
    </location>
</feature>
<feature type="transmembrane region" description="Helical" evidence="1">
    <location>
        <begin position="194"/>
        <end position="210"/>
    </location>
</feature>
<dbReference type="EMBL" id="CP001819">
    <property type="protein sequence ID" value="ACZ23612.1"/>
    <property type="molecule type" value="Genomic_DNA"/>
</dbReference>
<dbReference type="AlphaFoldDB" id="D1BG95"/>
<protein>
    <submittedName>
        <fullName evidence="2">Predicted membrane protein</fullName>
    </submittedName>
</protein>
<dbReference type="RefSeq" id="WP_012868680.1">
    <property type="nucleotide sequence ID" value="NC_013521.1"/>
</dbReference>
<feature type="transmembrane region" description="Helical" evidence="1">
    <location>
        <begin position="28"/>
        <end position="51"/>
    </location>
</feature>
<dbReference type="HOGENOM" id="CLU_067784_0_0_11"/>
<organism evidence="2 3">
    <name type="scientific">Sanguibacter keddieii (strain ATCC 51767 / DSM 10542 / NCFB 3025 / ST-74)</name>
    <dbReference type="NCBI Taxonomy" id="446469"/>
    <lineage>
        <taxon>Bacteria</taxon>
        <taxon>Bacillati</taxon>
        <taxon>Actinomycetota</taxon>
        <taxon>Actinomycetes</taxon>
        <taxon>Micrococcales</taxon>
        <taxon>Sanguibacteraceae</taxon>
        <taxon>Sanguibacter</taxon>
    </lineage>
</organism>
<feature type="transmembrane region" description="Helical" evidence="1">
    <location>
        <begin position="101"/>
        <end position="120"/>
    </location>
</feature>
<dbReference type="STRING" id="446469.Sked_37290"/>
<feature type="transmembrane region" description="Helical" evidence="1">
    <location>
        <begin position="158"/>
        <end position="174"/>
    </location>
</feature>
<reference evidence="2 3" key="1">
    <citation type="journal article" date="2009" name="Stand. Genomic Sci.">
        <title>Complete genome sequence of Sanguibacter keddieii type strain (ST-74).</title>
        <authorList>
            <person name="Ivanova N."/>
            <person name="Sikorski J."/>
            <person name="Sims D."/>
            <person name="Brettin T."/>
            <person name="Detter J.C."/>
            <person name="Han C."/>
            <person name="Lapidus A."/>
            <person name="Copeland A."/>
            <person name="Glavina Del Rio T."/>
            <person name="Nolan M."/>
            <person name="Chen F."/>
            <person name="Lucas S."/>
            <person name="Tice H."/>
            <person name="Cheng J.F."/>
            <person name="Bruce D."/>
            <person name="Goodwin L."/>
            <person name="Pitluck S."/>
            <person name="Pati A."/>
            <person name="Mavromatis K."/>
            <person name="Chen A."/>
            <person name="Palaniappan K."/>
            <person name="D'haeseleer P."/>
            <person name="Chain P."/>
            <person name="Bristow J."/>
            <person name="Eisen J.A."/>
            <person name="Markowitz V."/>
            <person name="Hugenholtz P."/>
            <person name="Goker M."/>
            <person name="Pukall R."/>
            <person name="Klenk H.P."/>
            <person name="Kyrpides N.C."/>
        </authorList>
    </citation>
    <scope>NUCLEOTIDE SEQUENCE [LARGE SCALE GENOMIC DNA]</scope>
    <source>
        <strain evidence="3">ATCC 51767 / DSM 10542 / NCFB 3025 / ST-74</strain>
    </source>
</reference>
<keyword evidence="3" id="KW-1185">Reference proteome</keyword>
<evidence type="ECO:0000313" key="3">
    <source>
        <dbReference type="Proteomes" id="UP000000322"/>
    </source>
</evidence>
<accession>D1BG95</accession>
<dbReference type="InterPro" id="IPR009339">
    <property type="entry name" value="DUF998"/>
</dbReference>
<dbReference type="KEGG" id="ske:Sked_37290"/>
<name>D1BG95_SANKS</name>
<dbReference type="OrthoDB" id="5118673at2"/>
<dbReference type="Proteomes" id="UP000000322">
    <property type="component" value="Chromosome"/>
</dbReference>
<keyword evidence="1" id="KW-0472">Membrane</keyword>
<evidence type="ECO:0000256" key="1">
    <source>
        <dbReference type="SAM" id="Phobius"/>
    </source>
</evidence>
<gene>
    <name evidence="2" type="ordered locus">Sked_37290</name>
</gene>